<evidence type="ECO:0000313" key="1">
    <source>
        <dbReference type="EMBL" id="CAN0060857.1"/>
    </source>
</evidence>
<sequence length="117" mass="12616">MRPSPCSRLDSSLAVLQAETRFYPRGEGGGEASLDYLKDESVLLASSMSLVLSDDMTACPVVRADALSLQEFLFTRCPAPSHVTPRLLTSSSPTHVHTFGSGLSLHFENISVSEAEM</sequence>
<reference evidence="1" key="1">
    <citation type="submission" date="2023-05" db="EMBL/GenBank/DDBJ databases">
        <authorList>
            <consortium name="ELIXIR-Norway"/>
        </authorList>
    </citation>
    <scope>NUCLEOTIDE SEQUENCE</scope>
</reference>
<name>A0AC59YXH8_RANTA</name>
<protein>
    <submittedName>
        <fullName evidence="1">Uncharacterized protein</fullName>
    </submittedName>
</protein>
<proteinExistence type="predicted"/>
<organism evidence="1 2">
    <name type="scientific">Rangifer tarandus platyrhynchus</name>
    <name type="common">Svalbard reindeer</name>
    <dbReference type="NCBI Taxonomy" id="3082113"/>
    <lineage>
        <taxon>Eukaryota</taxon>
        <taxon>Metazoa</taxon>
        <taxon>Chordata</taxon>
        <taxon>Craniata</taxon>
        <taxon>Vertebrata</taxon>
        <taxon>Euteleostomi</taxon>
        <taxon>Mammalia</taxon>
        <taxon>Eutheria</taxon>
        <taxon>Laurasiatheria</taxon>
        <taxon>Artiodactyla</taxon>
        <taxon>Ruminantia</taxon>
        <taxon>Pecora</taxon>
        <taxon>Cervidae</taxon>
        <taxon>Odocoileinae</taxon>
        <taxon>Rangifer</taxon>
    </lineage>
</organism>
<dbReference type="EMBL" id="OX596105">
    <property type="protein sequence ID" value="CAN0060857.1"/>
    <property type="molecule type" value="Genomic_DNA"/>
</dbReference>
<gene>
    <name evidence="1" type="ORF">MRATA1EN22A_LOCUS11436</name>
</gene>
<reference evidence="1" key="2">
    <citation type="submission" date="2025-03" db="EMBL/GenBank/DDBJ databases">
        <authorList>
            <consortium name="ELIXIR-Norway"/>
            <consortium name="Elixir Norway"/>
        </authorList>
    </citation>
    <scope>NUCLEOTIDE SEQUENCE</scope>
</reference>
<evidence type="ECO:0000313" key="2">
    <source>
        <dbReference type="Proteomes" id="UP001162501"/>
    </source>
</evidence>
<dbReference type="Proteomes" id="UP001162501">
    <property type="component" value="Chromosome 21"/>
</dbReference>
<accession>A0AC59YXH8</accession>